<protein>
    <submittedName>
        <fullName evidence="2">Uncharacterized protein</fullName>
    </submittedName>
</protein>
<keyword evidence="3" id="KW-1185">Reference proteome</keyword>
<evidence type="ECO:0000313" key="3">
    <source>
        <dbReference type="Proteomes" id="UP000182658"/>
    </source>
</evidence>
<evidence type="ECO:0000256" key="1">
    <source>
        <dbReference type="SAM" id="MobiDB-lite"/>
    </source>
</evidence>
<reference evidence="2 3" key="1">
    <citation type="submission" date="2016-10" db="EMBL/GenBank/DDBJ databases">
        <title>Draft genome sequence of Coniochaeta ligniaria NRRL30616, a lignocellulolytic fungus for bioabatement of inhibitors in plant biomass hydrolysates.</title>
        <authorList>
            <consortium name="DOE Joint Genome Institute"/>
            <person name="Jimenez D.J."/>
            <person name="Hector R.E."/>
            <person name="Riley R."/>
            <person name="Sun H."/>
            <person name="Grigoriev I.V."/>
            <person name="Van Elsas J.D."/>
            <person name="Nichols N.N."/>
        </authorList>
    </citation>
    <scope>NUCLEOTIDE SEQUENCE [LARGE SCALE GENOMIC DNA]</scope>
    <source>
        <strain evidence="2 3">NRRL 30616</strain>
    </source>
</reference>
<dbReference type="AlphaFoldDB" id="A0A1J7IG94"/>
<organism evidence="2 3">
    <name type="scientific">Coniochaeta ligniaria NRRL 30616</name>
    <dbReference type="NCBI Taxonomy" id="1408157"/>
    <lineage>
        <taxon>Eukaryota</taxon>
        <taxon>Fungi</taxon>
        <taxon>Dikarya</taxon>
        <taxon>Ascomycota</taxon>
        <taxon>Pezizomycotina</taxon>
        <taxon>Sordariomycetes</taxon>
        <taxon>Sordariomycetidae</taxon>
        <taxon>Coniochaetales</taxon>
        <taxon>Coniochaetaceae</taxon>
        <taxon>Coniochaeta</taxon>
    </lineage>
</organism>
<name>A0A1J7IG94_9PEZI</name>
<accession>A0A1J7IG94</accession>
<proteinExistence type="predicted"/>
<evidence type="ECO:0000313" key="2">
    <source>
        <dbReference type="EMBL" id="OIW26719.1"/>
    </source>
</evidence>
<gene>
    <name evidence="2" type="ORF">CONLIGDRAFT_483742</name>
</gene>
<feature type="region of interest" description="Disordered" evidence="1">
    <location>
        <begin position="147"/>
        <end position="167"/>
    </location>
</feature>
<dbReference type="EMBL" id="KV875100">
    <property type="protein sequence ID" value="OIW26719.1"/>
    <property type="molecule type" value="Genomic_DNA"/>
</dbReference>
<dbReference type="Proteomes" id="UP000182658">
    <property type="component" value="Unassembled WGS sequence"/>
</dbReference>
<dbReference type="InParanoid" id="A0A1J7IG94"/>
<sequence>MLQRRDAAPTIGKLGTLHDVYFDTKKDESIATDPRTERWRKGCLLQGRSPPALFNAAYKRHPDGGSVLEALVQCEDIINEPPLRTLCWTSLGGRHFRSSSSKWMKLARDLWDGRPDRIAAAHSSPGRFLPRRGRSFDLDVEMGPEKRVVTARGRSRLAGGQSRSKPH</sequence>